<keyword evidence="1" id="KW-1133">Transmembrane helix</keyword>
<evidence type="ECO:0000313" key="3">
    <source>
        <dbReference type="Proteomes" id="UP001231197"/>
    </source>
</evidence>
<organism evidence="2 3">
    <name type="scientific">Winogradskyella bathintestinalis</name>
    <dbReference type="NCBI Taxonomy" id="3035208"/>
    <lineage>
        <taxon>Bacteria</taxon>
        <taxon>Pseudomonadati</taxon>
        <taxon>Bacteroidota</taxon>
        <taxon>Flavobacteriia</taxon>
        <taxon>Flavobacteriales</taxon>
        <taxon>Flavobacteriaceae</taxon>
        <taxon>Winogradskyella</taxon>
    </lineage>
</organism>
<keyword evidence="1" id="KW-0472">Membrane</keyword>
<keyword evidence="1" id="KW-0812">Transmembrane</keyword>
<accession>A0ABT7ZTQ5</accession>
<feature type="transmembrane region" description="Helical" evidence="1">
    <location>
        <begin position="76"/>
        <end position="97"/>
    </location>
</feature>
<feature type="transmembrane region" description="Helical" evidence="1">
    <location>
        <begin position="37"/>
        <end position="64"/>
    </location>
</feature>
<sequence length="115" mass="12844">MSVFSDINNTTEKASHIGERYVKASHQYFKLKVFQQLTVSISLLAKVLAIGILLFAGLVFFSVAGAIELSNALDSYSLGFFLVGLIYILVSIIIYLMRAKFNPFIIKKLGPKFFD</sequence>
<evidence type="ECO:0008006" key="4">
    <source>
        <dbReference type="Google" id="ProtNLM"/>
    </source>
</evidence>
<dbReference type="RefSeq" id="WP_290206047.1">
    <property type="nucleotide sequence ID" value="NZ_JASDDK010000002.1"/>
</dbReference>
<comment type="caution">
    <text evidence="2">The sequence shown here is derived from an EMBL/GenBank/DDBJ whole genome shotgun (WGS) entry which is preliminary data.</text>
</comment>
<reference evidence="2 3" key="1">
    <citation type="journal article" date="2023" name="Int. J. Syst. Evol. Microbiol.">
        <title>Winogradskyella bathintestinalis sp. nov., isolated from the intestine of the deep-sea loosejaw dragonfish, Malacosteus niger.</title>
        <authorList>
            <person name="Uniacke-Lowe S."/>
            <person name="Johnson C.N."/>
            <person name="Stanton C."/>
            <person name="Hill C."/>
            <person name="Ross P."/>
        </authorList>
    </citation>
    <scope>NUCLEOTIDE SEQUENCE [LARGE SCALE GENOMIC DNA]</scope>
    <source>
        <strain evidence="2 3">APC 3343</strain>
    </source>
</reference>
<evidence type="ECO:0000256" key="1">
    <source>
        <dbReference type="SAM" id="Phobius"/>
    </source>
</evidence>
<dbReference type="Proteomes" id="UP001231197">
    <property type="component" value="Unassembled WGS sequence"/>
</dbReference>
<proteinExistence type="predicted"/>
<gene>
    <name evidence="2" type="ORF">QMA06_06440</name>
</gene>
<dbReference type="EMBL" id="JASDDK010000002">
    <property type="protein sequence ID" value="MDN3492352.1"/>
    <property type="molecule type" value="Genomic_DNA"/>
</dbReference>
<protein>
    <recommendedName>
        <fullName evidence="4">Competence protein</fullName>
    </recommendedName>
</protein>
<evidence type="ECO:0000313" key="2">
    <source>
        <dbReference type="EMBL" id="MDN3492352.1"/>
    </source>
</evidence>
<name>A0ABT7ZTQ5_9FLAO</name>
<keyword evidence="3" id="KW-1185">Reference proteome</keyword>